<dbReference type="InterPro" id="IPR001228">
    <property type="entry name" value="IspD"/>
</dbReference>
<dbReference type="InterPro" id="IPR029044">
    <property type="entry name" value="Nucleotide-diphossugar_trans"/>
</dbReference>
<dbReference type="Proteomes" id="UP000245283">
    <property type="component" value="Unassembled WGS sequence"/>
</dbReference>
<proteinExistence type="inferred from homology"/>
<dbReference type="CDD" id="cd02516">
    <property type="entry name" value="CDP-ME_synthetase"/>
    <property type="match status" value="1"/>
</dbReference>
<organism evidence="8 9">
    <name type="scientific">Ancrocorticia populi</name>
    <dbReference type="NCBI Taxonomy" id="2175228"/>
    <lineage>
        <taxon>Bacteria</taxon>
        <taxon>Bacillati</taxon>
        <taxon>Actinomycetota</taxon>
        <taxon>Actinomycetes</taxon>
        <taxon>Actinomycetales</taxon>
        <taxon>Actinomycetaceae</taxon>
        <taxon>Ancrocorticia</taxon>
    </lineage>
</organism>
<dbReference type="PROSITE" id="PS01295">
    <property type="entry name" value="ISPD"/>
    <property type="match status" value="1"/>
</dbReference>
<dbReference type="FunFam" id="3.90.550.10:FF:000003">
    <property type="entry name" value="2-C-methyl-D-erythritol 4-phosphate cytidylyltransferase"/>
    <property type="match status" value="1"/>
</dbReference>
<evidence type="ECO:0000256" key="3">
    <source>
        <dbReference type="ARBA" id="ARBA00009789"/>
    </source>
</evidence>
<dbReference type="OrthoDB" id="9802561at2"/>
<keyword evidence="6 7" id="KW-0414">Isoprene biosynthesis</keyword>
<comment type="similarity">
    <text evidence="3 7">Belongs to the IspD/TarI cytidylyltransferase family. IspD subfamily.</text>
</comment>
<dbReference type="Pfam" id="PF01128">
    <property type="entry name" value="IspD"/>
    <property type="match status" value="1"/>
</dbReference>
<dbReference type="Gene3D" id="3.90.550.10">
    <property type="entry name" value="Spore Coat Polysaccharide Biosynthesis Protein SpsA, Chain A"/>
    <property type="match status" value="1"/>
</dbReference>
<feature type="site" description="Transition state stabilizer" evidence="7">
    <location>
        <position position="22"/>
    </location>
</feature>
<evidence type="ECO:0000256" key="5">
    <source>
        <dbReference type="ARBA" id="ARBA00022695"/>
    </source>
</evidence>
<dbReference type="AlphaFoldDB" id="A0A2V1KCM1"/>
<feature type="site" description="Transition state stabilizer" evidence="7">
    <location>
        <position position="15"/>
    </location>
</feature>
<comment type="pathway">
    <text evidence="2 7">Isoprenoid biosynthesis; isopentenyl diphosphate biosynthesis via DXP pathway; isopentenyl diphosphate from 1-deoxy-D-xylulose 5-phosphate: step 2/6.</text>
</comment>
<dbReference type="RefSeq" id="WP_109092628.1">
    <property type="nucleotide sequence ID" value="NZ_QETB01000001.1"/>
</dbReference>
<sequence length="235" mass="24147">MSVAAVIAGAGNGTRLGLDGPKALIKLAGEPLIVHAVRSMAESGVVDRCVVTAPTESVQLFEETLERAGFEATVVAGGTTRQASVAAGLDAAGTANFVLIHDAARALTPPGLIRRVVEALEAGHAAVVPALPVVDTIKLVGERATDGTEPVLETLDRTSLRGMQTPQGFDMAAVREAHVRFAADAAEEASSAPDDAFLVEAVGYPVALVEGSELALKITRPLDLRIAELLAANEG</sequence>
<feature type="site" description="Positions MEP for the nucleophilic attack" evidence="7">
    <location>
        <position position="157"/>
    </location>
</feature>
<dbReference type="InterPro" id="IPR050088">
    <property type="entry name" value="IspD/TarI_cytidylyltransf_bact"/>
</dbReference>
<dbReference type="GO" id="GO:0019288">
    <property type="term" value="P:isopentenyl diphosphate biosynthetic process, methylerythritol 4-phosphate pathway"/>
    <property type="evidence" value="ECO:0007669"/>
    <property type="project" value="UniProtKB-UniRule"/>
</dbReference>
<comment type="function">
    <text evidence="7">Catalyzes the formation of 4-diphosphocytidyl-2-C-methyl-D-erythritol from CTP and 2-C-methyl-D-erythritol 4-phosphate (MEP).</text>
</comment>
<comment type="catalytic activity">
    <reaction evidence="1 7">
        <text>2-C-methyl-D-erythritol 4-phosphate + CTP + H(+) = 4-CDP-2-C-methyl-D-erythritol + diphosphate</text>
        <dbReference type="Rhea" id="RHEA:13429"/>
        <dbReference type="ChEBI" id="CHEBI:15378"/>
        <dbReference type="ChEBI" id="CHEBI:33019"/>
        <dbReference type="ChEBI" id="CHEBI:37563"/>
        <dbReference type="ChEBI" id="CHEBI:57823"/>
        <dbReference type="ChEBI" id="CHEBI:58262"/>
        <dbReference type="EC" id="2.7.7.60"/>
    </reaction>
</comment>
<dbReference type="InterPro" id="IPR018294">
    <property type="entry name" value="ISPD_synthase_CS"/>
</dbReference>
<evidence type="ECO:0000256" key="2">
    <source>
        <dbReference type="ARBA" id="ARBA00004787"/>
    </source>
</evidence>
<keyword evidence="9" id="KW-1185">Reference proteome</keyword>
<evidence type="ECO:0000256" key="1">
    <source>
        <dbReference type="ARBA" id="ARBA00001282"/>
    </source>
</evidence>
<gene>
    <name evidence="7" type="primary">ispD</name>
    <name evidence="8" type="ORF">DD236_01610</name>
</gene>
<dbReference type="SUPFAM" id="SSF53448">
    <property type="entry name" value="Nucleotide-diphospho-sugar transferases"/>
    <property type="match status" value="1"/>
</dbReference>
<feature type="site" description="Positions MEP for the nucleophilic attack" evidence="7">
    <location>
        <position position="217"/>
    </location>
</feature>
<evidence type="ECO:0000313" key="9">
    <source>
        <dbReference type="Proteomes" id="UP000245283"/>
    </source>
</evidence>
<dbReference type="PANTHER" id="PTHR32125">
    <property type="entry name" value="2-C-METHYL-D-ERYTHRITOL 4-PHOSPHATE CYTIDYLYLTRANSFERASE, CHLOROPLASTIC"/>
    <property type="match status" value="1"/>
</dbReference>
<dbReference type="EC" id="2.7.7.60" evidence="7"/>
<dbReference type="EMBL" id="QETB01000001">
    <property type="protein sequence ID" value="PWF27129.1"/>
    <property type="molecule type" value="Genomic_DNA"/>
</dbReference>
<evidence type="ECO:0000256" key="7">
    <source>
        <dbReference type="HAMAP-Rule" id="MF_00108"/>
    </source>
</evidence>
<comment type="caution">
    <text evidence="8">The sequence shown here is derived from an EMBL/GenBank/DDBJ whole genome shotgun (WGS) entry which is preliminary data.</text>
</comment>
<keyword evidence="5 7" id="KW-0548">Nucleotidyltransferase</keyword>
<evidence type="ECO:0000256" key="6">
    <source>
        <dbReference type="ARBA" id="ARBA00023229"/>
    </source>
</evidence>
<dbReference type="PANTHER" id="PTHR32125:SF4">
    <property type="entry name" value="2-C-METHYL-D-ERYTHRITOL 4-PHOSPHATE CYTIDYLYLTRANSFERASE, CHLOROPLASTIC"/>
    <property type="match status" value="1"/>
</dbReference>
<dbReference type="UniPathway" id="UPA00056">
    <property type="reaction ID" value="UER00093"/>
</dbReference>
<dbReference type="HAMAP" id="MF_00108">
    <property type="entry name" value="IspD"/>
    <property type="match status" value="1"/>
</dbReference>
<reference evidence="9" key="1">
    <citation type="submission" date="2018-05" db="EMBL/GenBank/DDBJ databases">
        <authorList>
            <person name="Li Y."/>
        </authorList>
    </citation>
    <scope>NUCLEOTIDE SEQUENCE [LARGE SCALE GENOMIC DNA]</scope>
    <source>
        <strain evidence="9">sk1b4</strain>
    </source>
</reference>
<dbReference type="InterPro" id="IPR034683">
    <property type="entry name" value="IspD/TarI"/>
</dbReference>
<evidence type="ECO:0000313" key="8">
    <source>
        <dbReference type="EMBL" id="PWF27129.1"/>
    </source>
</evidence>
<name>A0A2V1KCM1_9ACTO</name>
<evidence type="ECO:0000256" key="4">
    <source>
        <dbReference type="ARBA" id="ARBA00022679"/>
    </source>
</evidence>
<protein>
    <recommendedName>
        <fullName evidence="7">2-C-methyl-D-erythritol 4-phosphate cytidylyltransferase</fullName>
        <ecNumber evidence="7">2.7.7.60</ecNumber>
    </recommendedName>
    <alternativeName>
        <fullName evidence="7">4-diphosphocytidyl-2C-methyl-D-erythritol synthase</fullName>
    </alternativeName>
    <alternativeName>
        <fullName evidence="7">MEP cytidylyltransferase</fullName>
        <shortName evidence="7">MCT</shortName>
    </alternativeName>
</protein>
<dbReference type="NCBIfam" id="TIGR00453">
    <property type="entry name" value="ispD"/>
    <property type="match status" value="1"/>
</dbReference>
<dbReference type="GO" id="GO:0050518">
    <property type="term" value="F:2-C-methyl-D-erythritol 4-phosphate cytidylyltransferase activity"/>
    <property type="evidence" value="ECO:0007669"/>
    <property type="project" value="UniProtKB-UniRule"/>
</dbReference>
<accession>A0A2V1KCM1</accession>
<keyword evidence="4 7" id="KW-0808">Transferase</keyword>